<evidence type="ECO:0000259" key="1">
    <source>
        <dbReference type="PROSITE" id="PS50994"/>
    </source>
</evidence>
<dbReference type="VEuPathDB" id="MicrosporidiaDB:M153_280460001"/>
<gene>
    <name evidence="2" type="ORF">M153_280460001</name>
</gene>
<comment type="caution">
    <text evidence="2">The sequence shown here is derived from an EMBL/GenBank/DDBJ whole genome shotgun (WGS) entry which is preliminary data.</text>
</comment>
<dbReference type="SUPFAM" id="SSF53098">
    <property type="entry name" value="Ribonuclease H-like"/>
    <property type="match status" value="1"/>
</dbReference>
<dbReference type="AlphaFoldDB" id="A0A0R0LQG3"/>
<name>A0A0R0LQG3_9MICR</name>
<dbReference type="OrthoDB" id="3929326at2759"/>
<organism evidence="2 3">
    <name type="scientific">Pseudoloma neurophilia</name>
    <dbReference type="NCBI Taxonomy" id="146866"/>
    <lineage>
        <taxon>Eukaryota</taxon>
        <taxon>Fungi</taxon>
        <taxon>Fungi incertae sedis</taxon>
        <taxon>Microsporidia</taxon>
        <taxon>Pseudoloma</taxon>
    </lineage>
</organism>
<keyword evidence="3" id="KW-1185">Reference proteome</keyword>
<dbReference type="GO" id="GO:0005634">
    <property type="term" value="C:nucleus"/>
    <property type="evidence" value="ECO:0007669"/>
    <property type="project" value="UniProtKB-ARBA"/>
</dbReference>
<dbReference type="InterPro" id="IPR012337">
    <property type="entry name" value="RNaseH-like_sf"/>
</dbReference>
<reference evidence="2 3" key="1">
    <citation type="submission" date="2015-07" db="EMBL/GenBank/DDBJ databases">
        <title>The genome of Pseudoloma neurophilia, a relevant intracellular parasite of the zebrafish.</title>
        <authorList>
            <person name="Ndikumana S."/>
            <person name="Pelin A."/>
            <person name="Sanders J."/>
            <person name="Corradi N."/>
        </authorList>
    </citation>
    <scope>NUCLEOTIDE SEQUENCE [LARGE SCALE GENOMIC DNA]</scope>
    <source>
        <strain evidence="2 3">MK1</strain>
    </source>
</reference>
<dbReference type="GO" id="GO:0003676">
    <property type="term" value="F:nucleic acid binding"/>
    <property type="evidence" value="ECO:0007669"/>
    <property type="project" value="InterPro"/>
</dbReference>
<dbReference type="PROSITE" id="PS50994">
    <property type="entry name" value="INTEGRASE"/>
    <property type="match status" value="1"/>
</dbReference>
<evidence type="ECO:0000313" key="2">
    <source>
        <dbReference type="EMBL" id="KRH91747.1"/>
    </source>
</evidence>
<sequence length="76" mass="8742">LLSDNASYYKSKKFSQFLKNLNIEQKFSSVFNPTGNSLSERINSDILLVFKIYKGWNLGIIKLIIETKSTDCIIHI</sequence>
<dbReference type="GO" id="GO:0015074">
    <property type="term" value="P:DNA integration"/>
    <property type="evidence" value="ECO:0007669"/>
    <property type="project" value="InterPro"/>
</dbReference>
<accession>A0A0R0LQG3</accession>
<dbReference type="InterPro" id="IPR036397">
    <property type="entry name" value="RNaseH_sf"/>
</dbReference>
<protein>
    <recommendedName>
        <fullName evidence="1">Integrase catalytic domain-containing protein</fullName>
    </recommendedName>
</protein>
<proteinExistence type="predicted"/>
<feature type="domain" description="Integrase catalytic" evidence="1">
    <location>
        <begin position="1"/>
        <end position="76"/>
    </location>
</feature>
<dbReference type="EMBL" id="LGUB01001566">
    <property type="protein sequence ID" value="KRH91747.1"/>
    <property type="molecule type" value="Genomic_DNA"/>
</dbReference>
<dbReference type="InterPro" id="IPR001584">
    <property type="entry name" value="Integrase_cat-core"/>
</dbReference>
<feature type="non-terminal residue" evidence="2">
    <location>
        <position position="1"/>
    </location>
</feature>
<dbReference type="Proteomes" id="UP000051530">
    <property type="component" value="Unassembled WGS sequence"/>
</dbReference>
<evidence type="ECO:0000313" key="3">
    <source>
        <dbReference type="Proteomes" id="UP000051530"/>
    </source>
</evidence>
<dbReference type="Gene3D" id="3.30.420.10">
    <property type="entry name" value="Ribonuclease H-like superfamily/Ribonuclease H"/>
    <property type="match status" value="1"/>
</dbReference>